<keyword evidence="5" id="KW-0560">Oxidoreductase</keyword>
<sequence length="455" mass="51078">MEKTKLTGRIVTPDDADYELARTNNNLSVPKFPKIIVFCQDVDDVVNALKWARENQVPFRIRSGRHSYENFSLVNGGLVIDVSEMNKITVNRENMTAKIEAGAGLGKVYNELWEFGTTIPAGTESSVGLVGLALGGGIGMLSRLFGLTCDNLLEVEIVIADGENGAKLIRADKHHNSDLFWACCGGGGGNFGIVTSLTFKVHAISKVSIFSISWGWEDLEAAFDVWQHWAPTTDLRLTSEIELRAKEANRIIAQGEFVGPVSSLRALIRPLLETGSPTNVFIKEVPYKKAFQFFDEPAGNRPAHRKRSGSFLKKPFPLKAISTMKHFLENAPNERSGIWQQSLGGAIRQHSPTETAFFYREAIIAQEYLATWSDPDEKQQNVRWIEELRDALKKYITGDYVNWPDLLIKNWPKAYYGENIKRLQSVKKEYDPTNVFSFPQSIPLKADDKKNAHLR</sequence>
<gene>
    <name evidence="7" type="primary">ygaK</name>
    <name evidence="8" type="ORF">ADS79_00300</name>
    <name evidence="7" type="ORF">BRE01_56510</name>
</gene>
<dbReference type="Proteomes" id="UP000036834">
    <property type="component" value="Unassembled WGS sequence"/>
</dbReference>
<dbReference type="PANTHER" id="PTHR42973">
    <property type="entry name" value="BINDING OXIDOREDUCTASE, PUTATIVE (AFU_ORTHOLOGUE AFUA_1G17690)-RELATED"/>
    <property type="match status" value="1"/>
</dbReference>
<dbReference type="InterPro" id="IPR036318">
    <property type="entry name" value="FAD-bd_PCMH-like_sf"/>
</dbReference>
<accession>A0A0K9Z2V7</accession>
<dbReference type="EMBL" id="LGIQ01000001">
    <property type="protein sequence ID" value="KNB74800.1"/>
    <property type="molecule type" value="Genomic_DNA"/>
</dbReference>
<dbReference type="PROSITE" id="PS51387">
    <property type="entry name" value="FAD_PCMH"/>
    <property type="match status" value="1"/>
</dbReference>
<protein>
    <submittedName>
        <fullName evidence="8">Dehydrogenase</fullName>
    </submittedName>
    <submittedName>
        <fullName evidence="7">FAD-linked oxidoreductase YgaK</fullName>
    </submittedName>
</protein>
<dbReference type="AlphaFoldDB" id="A0A0K9Z2V7"/>
<evidence type="ECO:0000313" key="8">
    <source>
        <dbReference type="EMBL" id="KNB74800.1"/>
    </source>
</evidence>
<evidence type="ECO:0000256" key="1">
    <source>
        <dbReference type="ARBA" id="ARBA00001974"/>
    </source>
</evidence>
<evidence type="ECO:0000256" key="4">
    <source>
        <dbReference type="ARBA" id="ARBA00022827"/>
    </source>
</evidence>
<dbReference type="GO" id="GO:0016491">
    <property type="term" value="F:oxidoreductase activity"/>
    <property type="evidence" value="ECO:0007669"/>
    <property type="project" value="UniProtKB-KW"/>
</dbReference>
<dbReference type="Gene3D" id="3.40.462.20">
    <property type="match status" value="1"/>
</dbReference>
<evidence type="ECO:0000313" key="9">
    <source>
        <dbReference type="Proteomes" id="UP000036834"/>
    </source>
</evidence>
<dbReference type="OrthoDB" id="545125at2"/>
<evidence type="ECO:0000256" key="5">
    <source>
        <dbReference type="ARBA" id="ARBA00023002"/>
    </source>
</evidence>
<dbReference type="PANTHER" id="PTHR42973:SF39">
    <property type="entry name" value="FAD-BINDING PCMH-TYPE DOMAIN-CONTAINING PROTEIN"/>
    <property type="match status" value="1"/>
</dbReference>
<comment type="cofactor">
    <cofactor evidence="1">
        <name>FAD</name>
        <dbReference type="ChEBI" id="CHEBI:57692"/>
    </cofactor>
</comment>
<dbReference type="Gene3D" id="3.30.465.10">
    <property type="match status" value="1"/>
</dbReference>
<dbReference type="InterPro" id="IPR012951">
    <property type="entry name" value="BBE"/>
</dbReference>
<evidence type="ECO:0000313" key="7">
    <source>
        <dbReference type="EMBL" id="GED71949.1"/>
    </source>
</evidence>
<dbReference type="Gene3D" id="3.30.43.10">
    <property type="entry name" value="Uridine Diphospho-n-acetylenolpyruvylglucosamine Reductase, domain 2"/>
    <property type="match status" value="1"/>
</dbReference>
<reference evidence="8" key="2">
    <citation type="submission" date="2015-07" db="EMBL/GenBank/DDBJ databases">
        <title>MeaNS - Measles Nucleotide Surveillance Program.</title>
        <authorList>
            <person name="Tran T."/>
            <person name="Druce J."/>
        </authorList>
    </citation>
    <scope>NUCLEOTIDE SEQUENCE</scope>
    <source>
        <strain evidence="8">DSM 9887</strain>
    </source>
</reference>
<dbReference type="RefSeq" id="WP_049736424.1">
    <property type="nucleotide sequence ID" value="NZ_BJON01000024.1"/>
</dbReference>
<dbReference type="InterPro" id="IPR016166">
    <property type="entry name" value="FAD-bd_PCMH"/>
</dbReference>
<dbReference type="STRING" id="54915.ADS79_00300"/>
<dbReference type="EMBL" id="BJON01000024">
    <property type="protein sequence ID" value="GED71949.1"/>
    <property type="molecule type" value="Genomic_DNA"/>
</dbReference>
<evidence type="ECO:0000256" key="3">
    <source>
        <dbReference type="ARBA" id="ARBA00022630"/>
    </source>
</evidence>
<evidence type="ECO:0000259" key="6">
    <source>
        <dbReference type="PROSITE" id="PS51387"/>
    </source>
</evidence>
<comment type="similarity">
    <text evidence="2">Belongs to the oxygen-dependent FAD-linked oxidoreductase family.</text>
</comment>
<reference evidence="7 10" key="3">
    <citation type="submission" date="2019-06" db="EMBL/GenBank/DDBJ databases">
        <title>Whole genome shotgun sequence of Brevibacillus reuszeri NBRC 15719.</title>
        <authorList>
            <person name="Hosoyama A."/>
            <person name="Uohara A."/>
            <person name="Ohji S."/>
            <person name="Ichikawa N."/>
        </authorList>
    </citation>
    <scope>NUCLEOTIDE SEQUENCE [LARGE SCALE GENOMIC DNA]</scope>
    <source>
        <strain evidence="7 10">NBRC 15719</strain>
    </source>
</reference>
<keyword evidence="4" id="KW-0274">FAD</keyword>
<feature type="domain" description="FAD-binding PCMH-type" evidence="6">
    <location>
        <begin position="29"/>
        <end position="204"/>
    </location>
</feature>
<evidence type="ECO:0000313" key="10">
    <source>
        <dbReference type="Proteomes" id="UP000319578"/>
    </source>
</evidence>
<dbReference type="PATRIC" id="fig|54915.3.peg.66"/>
<dbReference type="Pfam" id="PF08031">
    <property type="entry name" value="BBE"/>
    <property type="match status" value="1"/>
</dbReference>
<dbReference type="InterPro" id="IPR006094">
    <property type="entry name" value="Oxid_FAD_bind_N"/>
</dbReference>
<comment type="caution">
    <text evidence="8">The sequence shown here is derived from an EMBL/GenBank/DDBJ whole genome shotgun (WGS) entry which is preliminary data.</text>
</comment>
<dbReference type="GO" id="GO:0071949">
    <property type="term" value="F:FAD binding"/>
    <property type="evidence" value="ECO:0007669"/>
    <property type="project" value="InterPro"/>
</dbReference>
<dbReference type="Pfam" id="PF01565">
    <property type="entry name" value="FAD_binding_4"/>
    <property type="match status" value="1"/>
</dbReference>
<keyword evidence="10" id="KW-1185">Reference proteome</keyword>
<dbReference type="SUPFAM" id="SSF56176">
    <property type="entry name" value="FAD-binding/transporter-associated domain-like"/>
    <property type="match status" value="1"/>
</dbReference>
<dbReference type="InterPro" id="IPR016169">
    <property type="entry name" value="FAD-bd_PCMH_sub2"/>
</dbReference>
<name>A0A0K9Z2V7_9BACL</name>
<dbReference type="InterPro" id="IPR016167">
    <property type="entry name" value="FAD-bd_PCMH_sub1"/>
</dbReference>
<proteinExistence type="inferred from homology"/>
<reference evidence="9" key="1">
    <citation type="submission" date="2015-07" db="EMBL/GenBank/DDBJ databases">
        <title>Genome sequencing project for genomic taxonomy and phylogenomics of Bacillus-like bacteria.</title>
        <authorList>
            <person name="Liu B."/>
            <person name="Wang J."/>
            <person name="Zhu Y."/>
            <person name="Liu G."/>
            <person name="Chen Q."/>
            <person name="Chen Z."/>
            <person name="Lan J."/>
            <person name="Che J."/>
            <person name="Ge C."/>
            <person name="Shi H."/>
            <person name="Pan Z."/>
            <person name="Liu X."/>
        </authorList>
    </citation>
    <scope>NUCLEOTIDE SEQUENCE [LARGE SCALE GENOMIC DNA]</scope>
    <source>
        <strain evidence="9">DSM 9887</strain>
    </source>
</reference>
<organism evidence="8 9">
    <name type="scientific">Brevibacillus reuszeri</name>
    <dbReference type="NCBI Taxonomy" id="54915"/>
    <lineage>
        <taxon>Bacteria</taxon>
        <taxon>Bacillati</taxon>
        <taxon>Bacillota</taxon>
        <taxon>Bacilli</taxon>
        <taxon>Bacillales</taxon>
        <taxon>Paenibacillaceae</taxon>
        <taxon>Brevibacillus</taxon>
    </lineage>
</organism>
<dbReference type="Proteomes" id="UP000319578">
    <property type="component" value="Unassembled WGS sequence"/>
</dbReference>
<keyword evidence="3" id="KW-0285">Flavoprotein</keyword>
<evidence type="ECO:0000256" key="2">
    <source>
        <dbReference type="ARBA" id="ARBA00005466"/>
    </source>
</evidence>
<dbReference type="InterPro" id="IPR050416">
    <property type="entry name" value="FAD-linked_Oxidoreductase"/>
</dbReference>